<dbReference type="PROSITE" id="PS51450">
    <property type="entry name" value="LRR"/>
    <property type="match status" value="5"/>
</dbReference>
<name>A0A6J8CFV4_MYTCO</name>
<dbReference type="PANTHER" id="PTHR24369:SF210">
    <property type="entry name" value="CHAOPTIN-RELATED"/>
    <property type="match status" value="1"/>
</dbReference>
<protein>
    <recommendedName>
        <fullName evidence="8">LRRNT domain-containing protein</fullName>
    </recommendedName>
</protein>
<evidence type="ECO:0000256" key="2">
    <source>
        <dbReference type="ARBA" id="ARBA00022729"/>
    </source>
</evidence>
<evidence type="ECO:0000256" key="3">
    <source>
        <dbReference type="ARBA" id="ARBA00022737"/>
    </source>
</evidence>
<keyword evidence="1" id="KW-0433">Leucine-rich repeat</keyword>
<dbReference type="EMBL" id="CACVKT020005504">
    <property type="protein sequence ID" value="CAC5395388.1"/>
    <property type="molecule type" value="Genomic_DNA"/>
</dbReference>
<dbReference type="Pfam" id="PF00560">
    <property type="entry name" value="LRR_1"/>
    <property type="match status" value="1"/>
</dbReference>
<evidence type="ECO:0000256" key="4">
    <source>
        <dbReference type="ARBA" id="ARBA00023180"/>
    </source>
</evidence>
<feature type="chain" id="PRO_5026976817" description="LRRNT domain-containing protein" evidence="5">
    <location>
        <begin position="20"/>
        <end position="372"/>
    </location>
</feature>
<dbReference type="SMART" id="SM00369">
    <property type="entry name" value="LRR_TYP"/>
    <property type="match status" value="8"/>
</dbReference>
<dbReference type="PANTHER" id="PTHR24369">
    <property type="entry name" value="ANTIGEN BSP, PUTATIVE-RELATED"/>
    <property type="match status" value="1"/>
</dbReference>
<dbReference type="Gene3D" id="3.80.10.10">
    <property type="entry name" value="Ribonuclease Inhibitor"/>
    <property type="match status" value="2"/>
</dbReference>
<reference evidence="6 7" key="1">
    <citation type="submission" date="2020-06" db="EMBL/GenBank/DDBJ databases">
        <authorList>
            <person name="Li R."/>
            <person name="Bekaert M."/>
        </authorList>
    </citation>
    <scope>NUCLEOTIDE SEQUENCE [LARGE SCALE GENOMIC DNA]</scope>
    <source>
        <strain evidence="7">wild</strain>
    </source>
</reference>
<keyword evidence="7" id="KW-1185">Reference proteome</keyword>
<dbReference type="InterPro" id="IPR001611">
    <property type="entry name" value="Leu-rich_rpt"/>
</dbReference>
<dbReference type="FunFam" id="3.80.10.10:FF:000770">
    <property type="entry name" value="Uncharacterized protein"/>
    <property type="match status" value="1"/>
</dbReference>
<dbReference type="OrthoDB" id="6144425at2759"/>
<accession>A0A6J8CFV4</accession>
<evidence type="ECO:0000313" key="7">
    <source>
        <dbReference type="Proteomes" id="UP000507470"/>
    </source>
</evidence>
<keyword evidence="3" id="KW-0677">Repeat</keyword>
<keyword evidence="4" id="KW-0325">Glycoprotein</keyword>
<evidence type="ECO:0000256" key="5">
    <source>
        <dbReference type="SAM" id="SignalP"/>
    </source>
</evidence>
<dbReference type="Pfam" id="PF13855">
    <property type="entry name" value="LRR_8"/>
    <property type="match status" value="2"/>
</dbReference>
<dbReference type="InterPro" id="IPR003591">
    <property type="entry name" value="Leu-rich_rpt_typical-subtyp"/>
</dbReference>
<feature type="signal peptide" evidence="5">
    <location>
        <begin position="1"/>
        <end position="19"/>
    </location>
</feature>
<dbReference type="InterPro" id="IPR032675">
    <property type="entry name" value="LRR_dom_sf"/>
</dbReference>
<evidence type="ECO:0000313" key="6">
    <source>
        <dbReference type="EMBL" id="CAC5395388.1"/>
    </source>
</evidence>
<sequence>MLFKTIAVFTLSILKEGYAVTCTEPGLTMCECRGTQIYCLGLNLAQIPSNIPKNTTVLDLSGNQISAINATSLSGLTSLEKITFNVNEISSIDAGAFSDLQSLERLFLENNKISSIDANLLSGLTSLEDLILDNNEISSIEDGAFSDLGSLSTLSLYDNKISSIGAKLFSGLTSLKTLEISSNEITSIEDDAFPGLQSLVSLSLSSNKISRIEDGAFSDLQSLHFIAIENNNLTTVSANIFDKDIDLRALYLRDNPLICCTMADFVEWRQNQNNITSSDGTCTDFNSTTDIHSFNVSKCRIDGGWSSWVNSTCSVTSHYLPLVEKTEGSNEESLKCSLNDCPEACKESGKKPESKKMKARKWKIYQYRQLNR</sequence>
<dbReference type="GO" id="GO:0005886">
    <property type="term" value="C:plasma membrane"/>
    <property type="evidence" value="ECO:0007669"/>
    <property type="project" value="TreeGrafter"/>
</dbReference>
<dbReference type="AlphaFoldDB" id="A0A6J8CFV4"/>
<organism evidence="6 7">
    <name type="scientific">Mytilus coruscus</name>
    <name type="common">Sea mussel</name>
    <dbReference type="NCBI Taxonomy" id="42192"/>
    <lineage>
        <taxon>Eukaryota</taxon>
        <taxon>Metazoa</taxon>
        <taxon>Spiralia</taxon>
        <taxon>Lophotrochozoa</taxon>
        <taxon>Mollusca</taxon>
        <taxon>Bivalvia</taxon>
        <taxon>Autobranchia</taxon>
        <taxon>Pteriomorphia</taxon>
        <taxon>Mytilida</taxon>
        <taxon>Mytiloidea</taxon>
        <taxon>Mytilidae</taxon>
        <taxon>Mytilinae</taxon>
        <taxon>Mytilus</taxon>
    </lineage>
</organism>
<keyword evidence="2 5" id="KW-0732">Signal</keyword>
<gene>
    <name evidence="6" type="ORF">MCOR_30064</name>
</gene>
<dbReference type="SMART" id="SM00365">
    <property type="entry name" value="LRR_SD22"/>
    <property type="match status" value="6"/>
</dbReference>
<evidence type="ECO:0008006" key="8">
    <source>
        <dbReference type="Google" id="ProtNLM"/>
    </source>
</evidence>
<evidence type="ECO:0000256" key="1">
    <source>
        <dbReference type="ARBA" id="ARBA00022614"/>
    </source>
</evidence>
<dbReference type="SUPFAM" id="SSF52058">
    <property type="entry name" value="L domain-like"/>
    <property type="match status" value="1"/>
</dbReference>
<dbReference type="Proteomes" id="UP000507470">
    <property type="component" value="Unassembled WGS sequence"/>
</dbReference>
<dbReference type="InterPro" id="IPR050541">
    <property type="entry name" value="LRR_TM_domain-containing"/>
</dbReference>
<proteinExistence type="predicted"/>